<dbReference type="GO" id="GO:0050163">
    <property type="term" value="F:oxaloacetate tautomerase activity"/>
    <property type="evidence" value="ECO:0007669"/>
    <property type="project" value="UniProtKB-ARBA"/>
</dbReference>
<dbReference type="GO" id="GO:0046872">
    <property type="term" value="F:metal ion binding"/>
    <property type="evidence" value="ECO:0007669"/>
    <property type="project" value="UniProtKB-KW"/>
</dbReference>
<name>A0A8H5CTH4_9AGAR</name>
<gene>
    <name evidence="5" type="ORF">D9756_010302</name>
</gene>
<sequence>MWFPLLFLLFPLLVNAERFVRFISDDGKEYTGDAILPPGTVDASKSKSAHVIKGDILGDFTVTKEVKPIKELLAPLAAERIRSVRCVGFNYFSHDNASGHPIPDFPILFYKPFTALNTPFGDVPITEGYQTQGDFLSTMDYEGELVIIMKKKAFNISVDEALDHVLGYSVGNDVSHRGWQIERGGEPEPQYSMGKDADGWAPWGPAIVTTSIIPDPQTLTLTTKVNGVVKQNETTANMIFGVKEVVSFFSMGITLQPGDVIFTGTPAGINLGSPNPVWLVDGDVVEVGLTEIGTCTNKYTYT</sequence>
<dbReference type="PANTHER" id="PTHR11820:SF112">
    <property type="entry name" value="FUMARYLACETOACETATE HYDROLASE FAMILY PROTEIN (AFU_ORTHOLOGUE AFUA_1G02370)-RELATED"/>
    <property type="match status" value="1"/>
</dbReference>
<keyword evidence="3" id="KW-0732">Signal</keyword>
<organism evidence="5 6">
    <name type="scientific">Leucocoprinus leucothites</name>
    <dbReference type="NCBI Taxonomy" id="201217"/>
    <lineage>
        <taxon>Eukaryota</taxon>
        <taxon>Fungi</taxon>
        <taxon>Dikarya</taxon>
        <taxon>Basidiomycota</taxon>
        <taxon>Agaricomycotina</taxon>
        <taxon>Agaricomycetes</taxon>
        <taxon>Agaricomycetidae</taxon>
        <taxon>Agaricales</taxon>
        <taxon>Agaricineae</taxon>
        <taxon>Agaricaceae</taxon>
        <taxon>Leucocoprinus</taxon>
    </lineage>
</organism>
<dbReference type="AlphaFoldDB" id="A0A8H5CTH4"/>
<comment type="caution">
    <text evidence="5">The sequence shown here is derived from an EMBL/GenBank/DDBJ whole genome shotgun (WGS) entry which is preliminary data.</text>
</comment>
<evidence type="ECO:0000256" key="2">
    <source>
        <dbReference type="ARBA" id="ARBA00022723"/>
    </source>
</evidence>
<dbReference type="GO" id="GO:0006107">
    <property type="term" value="P:oxaloacetate metabolic process"/>
    <property type="evidence" value="ECO:0007669"/>
    <property type="project" value="UniProtKB-ARBA"/>
</dbReference>
<evidence type="ECO:0000256" key="3">
    <source>
        <dbReference type="SAM" id="SignalP"/>
    </source>
</evidence>
<dbReference type="Gene3D" id="3.90.850.10">
    <property type="entry name" value="Fumarylacetoacetase-like, C-terminal domain"/>
    <property type="match status" value="1"/>
</dbReference>
<evidence type="ECO:0000259" key="4">
    <source>
        <dbReference type="Pfam" id="PF01557"/>
    </source>
</evidence>
<feature type="domain" description="Fumarylacetoacetase-like C-terminal" evidence="4">
    <location>
        <begin position="84"/>
        <end position="298"/>
    </location>
</feature>
<feature type="signal peptide" evidence="3">
    <location>
        <begin position="1"/>
        <end position="16"/>
    </location>
</feature>
<dbReference type="PANTHER" id="PTHR11820">
    <property type="entry name" value="ACYLPYRUVASE"/>
    <property type="match status" value="1"/>
</dbReference>
<keyword evidence="6" id="KW-1185">Reference proteome</keyword>
<dbReference type="SUPFAM" id="SSF56529">
    <property type="entry name" value="FAH"/>
    <property type="match status" value="1"/>
</dbReference>
<evidence type="ECO:0000313" key="6">
    <source>
        <dbReference type="Proteomes" id="UP000559027"/>
    </source>
</evidence>
<accession>A0A8H5CTH4</accession>
<dbReference type="EMBL" id="JAACJO010000023">
    <property type="protein sequence ID" value="KAF5347719.1"/>
    <property type="molecule type" value="Genomic_DNA"/>
</dbReference>
<dbReference type="FunFam" id="3.90.850.10:FF:000002">
    <property type="entry name" value="2-hydroxyhepta-2,4-diene-1,7-dioate isomerase"/>
    <property type="match status" value="1"/>
</dbReference>
<evidence type="ECO:0000313" key="5">
    <source>
        <dbReference type="EMBL" id="KAF5347719.1"/>
    </source>
</evidence>
<feature type="chain" id="PRO_5034180214" description="Fumarylacetoacetase-like C-terminal domain-containing protein" evidence="3">
    <location>
        <begin position="17"/>
        <end position="302"/>
    </location>
</feature>
<evidence type="ECO:0000256" key="1">
    <source>
        <dbReference type="ARBA" id="ARBA00010211"/>
    </source>
</evidence>
<dbReference type="InterPro" id="IPR011234">
    <property type="entry name" value="Fumarylacetoacetase-like_C"/>
</dbReference>
<protein>
    <recommendedName>
        <fullName evidence="4">Fumarylacetoacetase-like C-terminal domain-containing protein</fullName>
    </recommendedName>
</protein>
<dbReference type="Pfam" id="PF01557">
    <property type="entry name" value="FAA_hydrolase"/>
    <property type="match status" value="1"/>
</dbReference>
<keyword evidence="2" id="KW-0479">Metal-binding</keyword>
<reference evidence="5 6" key="1">
    <citation type="journal article" date="2020" name="ISME J.">
        <title>Uncovering the hidden diversity of litter-decomposition mechanisms in mushroom-forming fungi.</title>
        <authorList>
            <person name="Floudas D."/>
            <person name="Bentzer J."/>
            <person name="Ahren D."/>
            <person name="Johansson T."/>
            <person name="Persson P."/>
            <person name="Tunlid A."/>
        </authorList>
    </citation>
    <scope>NUCLEOTIDE SEQUENCE [LARGE SCALE GENOMIC DNA]</scope>
    <source>
        <strain evidence="5 6">CBS 146.42</strain>
    </source>
</reference>
<dbReference type="InterPro" id="IPR036663">
    <property type="entry name" value="Fumarylacetoacetase_C_sf"/>
</dbReference>
<comment type="similarity">
    <text evidence="1">Belongs to the FAH family.</text>
</comment>
<dbReference type="Proteomes" id="UP000559027">
    <property type="component" value="Unassembled WGS sequence"/>
</dbReference>
<dbReference type="OrthoDB" id="411064at2759"/>
<proteinExistence type="inferred from homology"/>